<dbReference type="EMBL" id="CAMPGE010027127">
    <property type="protein sequence ID" value="CAI2384785.1"/>
    <property type="molecule type" value="Genomic_DNA"/>
</dbReference>
<reference evidence="1" key="1">
    <citation type="submission" date="2023-07" db="EMBL/GenBank/DDBJ databases">
        <authorList>
            <consortium name="AG Swart"/>
            <person name="Singh M."/>
            <person name="Singh A."/>
            <person name="Seah K."/>
            <person name="Emmerich C."/>
        </authorList>
    </citation>
    <scope>NUCLEOTIDE SEQUENCE</scope>
    <source>
        <strain evidence="1">DP1</strain>
    </source>
</reference>
<evidence type="ECO:0000313" key="3">
    <source>
        <dbReference type="Proteomes" id="UP001295684"/>
    </source>
</evidence>
<dbReference type="AlphaFoldDB" id="A0AAD1Y5B8"/>
<sequence length="156" mass="17558">MNKLITYEENLSEEFLDEHASASSVNISPNIAKNMEKCFFNNKIEFVRNNEPKTPPLGTSRFSTSPCITESKQDSFLTVPKRIPCINFSKTSSPKSNLQSDIKSLLHKAMEIRAFSNPIRKGINTPANLKPKKGLARRKLVRGVTIHDCESAKCFQ</sequence>
<gene>
    <name evidence="1" type="ORF">ECRASSUSDP1_LOCUS26314</name>
    <name evidence="2" type="ORF">ECRASSUSDP1_LOCUS26320</name>
</gene>
<name>A0AAD1Y5B8_EUPCR</name>
<keyword evidence="3" id="KW-1185">Reference proteome</keyword>
<protein>
    <submittedName>
        <fullName evidence="1">Uncharacterized protein</fullName>
    </submittedName>
</protein>
<accession>A0AAD1Y5B8</accession>
<dbReference type="Proteomes" id="UP001295684">
    <property type="component" value="Unassembled WGS sequence"/>
</dbReference>
<proteinExistence type="predicted"/>
<evidence type="ECO:0000313" key="2">
    <source>
        <dbReference type="EMBL" id="CAI2384785.1"/>
    </source>
</evidence>
<organism evidence="1 3">
    <name type="scientific">Euplotes crassus</name>
    <dbReference type="NCBI Taxonomy" id="5936"/>
    <lineage>
        <taxon>Eukaryota</taxon>
        <taxon>Sar</taxon>
        <taxon>Alveolata</taxon>
        <taxon>Ciliophora</taxon>
        <taxon>Intramacronucleata</taxon>
        <taxon>Spirotrichea</taxon>
        <taxon>Hypotrichia</taxon>
        <taxon>Euplotida</taxon>
        <taxon>Euplotidae</taxon>
        <taxon>Moneuplotes</taxon>
    </lineage>
</organism>
<comment type="caution">
    <text evidence="1">The sequence shown here is derived from an EMBL/GenBank/DDBJ whole genome shotgun (WGS) entry which is preliminary data.</text>
</comment>
<dbReference type="EMBL" id="CAMPGE010027122">
    <property type="protein sequence ID" value="CAI2384779.1"/>
    <property type="molecule type" value="Genomic_DNA"/>
</dbReference>
<evidence type="ECO:0000313" key="1">
    <source>
        <dbReference type="EMBL" id="CAI2384779.1"/>
    </source>
</evidence>